<dbReference type="Proteomes" id="UP000239663">
    <property type="component" value="Unassembled WGS sequence"/>
</dbReference>
<organism evidence="1 2">
    <name type="scientific">Pradoshia eiseniae</name>
    <dbReference type="NCBI Taxonomy" id="2064768"/>
    <lineage>
        <taxon>Bacteria</taxon>
        <taxon>Bacillati</taxon>
        <taxon>Bacillota</taxon>
        <taxon>Bacilli</taxon>
        <taxon>Bacillales</taxon>
        <taxon>Bacillaceae</taxon>
        <taxon>Pradoshia</taxon>
    </lineage>
</organism>
<keyword evidence="2" id="KW-1185">Reference proteome</keyword>
<reference evidence="1 2" key="1">
    <citation type="submission" date="2017-12" db="EMBL/GenBank/DDBJ databases">
        <title>Taxonomic description and draft genome of Pradoshia cofamensis Gen. nov., sp. nov., a thermotolerant bacillale isolated from anterior gut of earthworm Eisenia fetida.</title>
        <authorList>
            <person name="Saha T."/>
            <person name="Chakraborty R."/>
        </authorList>
    </citation>
    <scope>NUCLEOTIDE SEQUENCE [LARGE SCALE GENOMIC DNA]</scope>
    <source>
        <strain evidence="1 2">EAG3</strain>
    </source>
</reference>
<dbReference type="InterPro" id="IPR017645">
    <property type="entry name" value="Dnd_assoc_1"/>
</dbReference>
<comment type="caution">
    <text evidence="1">The sequence shown here is derived from an EMBL/GenBank/DDBJ whole genome shotgun (WGS) entry which is preliminary data.</text>
</comment>
<accession>A0A2S7N418</accession>
<dbReference type="RefSeq" id="WP_104847881.1">
    <property type="nucleotide sequence ID" value="NZ_PKOZ01000001.1"/>
</dbReference>
<dbReference type="EMBL" id="PKOZ01000001">
    <property type="protein sequence ID" value="PQD96784.1"/>
    <property type="molecule type" value="Genomic_DNA"/>
</dbReference>
<dbReference type="OrthoDB" id="2590988at2"/>
<gene>
    <name evidence="1" type="primary">dptG</name>
    <name evidence="1" type="ORF">CYL18_02535</name>
</gene>
<sequence length="457" mass="52441">MDRIKELRTALNVKNSNGKKSLKHSVKHANFLPFQTRNPERAKFGNGFDPILGEVFRKLEGSQLNDNLDVESLIEEITSKVEINTEDKPSLQGILASYLGQSSSMRMFHPLIFNYISLSSNKEAVGEKDIAQYIVDSLLGDSEDLRGIMALTDKEHVLTRLICTNLPELPKGETSNKYAPTFTYVESVFKEDLAFLVGNREFFISHINLFIAYYYFYSVTQFTLKLNQFENMEPTTPTPLYYNVDWENSNRSRLAVTKGFKTILESARRLLIHINTLEQLNILMGTKNLHYAELMDKFKELDEVEQKEIIVSFNEWIVEYSDVAIGSTEGIDEAATLEQCTHILHHQIVKAYEKGSMQGPKSRYALALTEIGRLYFLKTRGSLGHTLNVTQDFLLLLTAISVKYEKISLKQLFIEYEKRGVYFDRYSRESIIELLNKLNLIEKKSDSGDAQYVKPIL</sequence>
<proteinExistence type="predicted"/>
<evidence type="ECO:0000313" key="1">
    <source>
        <dbReference type="EMBL" id="PQD96784.1"/>
    </source>
</evidence>
<dbReference type="AlphaFoldDB" id="A0A2S7N418"/>
<dbReference type="NCBIfam" id="TIGR03236">
    <property type="entry name" value="dnd_assoc_1"/>
    <property type="match status" value="1"/>
</dbReference>
<name>A0A2S7N418_9BACI</name>
<protein>
    <submittedName>
        <fullName evidence="1">DNA phosphorothioation-dependent restriction protein DptG</fullName>
    </submittedName>
</protein>
<evidence type="ECO:0000313" key="2">
    <source>
        <dbReference type="Proteomes" id="UP000239663"/>
    </source>
</evidence>